<name>A0A0F0KQ18_9MICO</name>
<gene>
    <name evidence="2" type="ORF">RN51_01719</name>
</gene>
<reference evidence="2 3" key="1">
    <citation type="submission" date="2015-02" db="EMBL/GenBank/DDBJ databases">
        <title>Draft genome sequences of ten Microbacterium spp. with emphasis on heavy metal contaminated environments.</title>
        <authorList>
            <person name="Corretto E."/>
        </authorList>
    </citation>
    <scope>NUCLEOTIDE SEQUENCE [LARGE SCALE GENOMIC DNA]</scope>
    <source>
        <strain evidence="2 3">BEL163</strain>
    </source>
</reference>
<dbReference type="PATRIC" id="fig|82380.10.peg.1728"/>
<keyword evidence="1" id="KW-0812">Transmembrane</keyword>
<dbReference type="AlphaFoldDB" id="A0A0F0KQ18"/>
<dbReference type="Proteomes" id="UP000033725">
    <property type="component" value="Unassembled WGS sequence"/>
</dbReference>
<dbReference type="EMBL" id="JYIV01000024">
    <property type="protein sequence ID" value="KJL22973.1"/>
    <property type="molecule type" value="Genomic_DNA"/>
</dbReference>
<evidence type="ECO:0000256" key="1">
    <source>
        <dbReference type="SAM" id="Phobius"/>
    </source>
</evidence>
<accession>A0A0F0KQ18</accession>
<keyword evidence="1" id="KW-0472">Membrane</keyword>
<dbReference type="RefSeq" id="WP_045263614.1">
    <property type="nucleotide sequence ID" value="NZ_JYIV01000024.1"/>
</dbReference>
<comment type="caution">
    <text evidence="2">The sequence shown here is derived from an EMBL/GenBank/DDBJ whole genome shotgun (WGS) entry which is preliminary data.</text>
</comment>
<evidence type="ECO:0000313" key="3">
    <source>
        <dbReference type="Proteomes" id="UP000033725"/>
    </source>
</evidence>
<sequence length="158" mass="17483">MTEADESSSEPEVNDWANPTPEEARRLLGKTNDLAALLELHPQLAKVARLGVDAIRATGDAEREATENLASEYYKFTHHNVDELYARLRDPNVSAEEVDRIYDLLGTIEARVAVKDTEHIAARAKIGDKDRKYITLFIGLGLTATVLLLSRGKGIGLR</sequence>
<keyword evidence="1" id="KW-1133">Transmembrane helix</keyword>
<evidence type="ECO:0000313" key="2">
    <source>
        <dbReference type="EMBL" id="KJL22973.1"/>
    </source>
</evidence>
<organism evidence="2 3">
    <name type="scientific">Microbacterium oxydans</name>
    <dbReference type="NCBI Taxonomy" id="82380"/>
    <lineage>
        <taxon>Bacteria</taxon>
        <taxon>Bacillati</taxon>
        <taxon>Actinomycetota</taxon>
        <taxon>Actinomycetes</taxon>
        <taxon>Micrococcales</taxon>
        <taxon>Microbacteriaceae</taxon>
        <taxon>Microbacterium</taxon>
    </lineage>
</organism>
<feature type="transmembrane region" description="Helical" evidence="1">
    <location>
        <begin position="133"/>
        <end position="150"/>
    </location>
</feature>
<proteinExistence type="predicted"/>
<protein>
    <submittedName>
        <fullName evidence="2">Uncharacterized protein</fullName>
    </submittedName>
</protein>